<dbReference type="Gramene" id="EFJ18330">
    <property type="protein sequence ID" value="EFJ18330"/>
    <property type="gene ID" value="SELMODRAFT_420154"/>
</dbReference>
<keyword evidence="2" id="KW-1185">Reference proteome</keyword>
<evidence type="ECO:0000313" key="1">
    <source>
        <dbReference type="EMBL" id="EFJ18330.1"/>
    </source>
</evidence>
<gene>
    <name evidence="1" type="ORF">SELMODRAFT_420154</name>
</gene>
<dbReference type="EMBL" id="GL377610">
    <property type="protein sequence ID" value="EFJ18330.1"/>
    <property type="molecule type" value="Genomic_DNA"/>
</dbReference>
<sequence length="236" mass="26201">MAARRGPGSPSRRAQEDQLLQNFDADSRLRFIIMGWLRSLVRGEPYVIYYAPIDSAIGREQAKLQEKVLETLAVKETDPSRKGKFNRILGVDFESGTVIFPAGDPPRLGSSVYGKPAILKEAIRATHESGIVSFGSGIALSPHFFLTSARVTKSCTRCLNGDFVRPEHFDMADKPRYNLKNISRDEGCDFALMRATTSSSAGILWTLRRRQKSQSCSDHSSTSCCRAPPWTRSRAA</sequence>
<dbReference type="SUPFAM" id="SSF50494">
    <property type="entry name" value="Trypsin-like serine proteases"/>
    <property type="match status" value="1"/>
</dbReference>
<dbReference type="Proteomes" id="UP000001514">
    <property type="component" value="Unassembled WGS sequence"/>
</dbReference>
<dbReference type="InParanoid" id="D8SB49"/>
<organism evidence="2">
    <name type="scientific">Selaginella moellendorffii</name>
    <name type="common">Spikemoss</name>
    <dbReference type="NCBI Taxonomy" id="88036"/>
    <lineage>
        <taxon>Eukaryota</taxon>
        <taxon>Viridiplantae</taxon>
        <taxon>Streptophyta</taxon>
        <taxon>Embryophyta</taxon>
        <taxon>Tracheophyta</taxon>
        <taxon>Lycopodiopsida</taxon>
        <taxon>Selaginellales</taxon>
        <taxon>Selaginellaceae</taxon>
        <taxon>Selaginella</taxon>
    </lineage>
</organism>
<proteinExistence type="predicted"/>
<dbReference type="AlphaFoldDB" id="D8SB49"/>
<dbReference type="KEGG" id="smo:SELMODRAFT_420154"/>
<accession>D8SB49</accession>
<reference evidence="1 2" key="1">
    <citation type="journal article" date="2011" name="Science">
        <title>The Selaginella genome identifies genetic changes associated with the evolution of vascular plants.</title>
        <authorList>
            <person name="Banks J.A."/>
            <person name="Nishiyama T."/>
            <person name="Hasebe M."/>
            <person name="Bowman J.L."/>
            <person name="Gribskov M."/>
            <person name="dePamphilis C."/>
            <person name="Albert V.A."/>
            <person name="Aono N."/>
            <person name="Aoyama T."/>
            <person name="Ambrose B.A."/>
            <person name="Ashton N.W."/>
            <person name="Axtell M.J."/>
            <person name="Barker E."/>
            <person name="Barker M.S."/>
            <person name="Bennetzen J.L."/>
            <person name="Bonawitz N.D."/>
            <person name="Chapple C."/>
            <person name="Cheng C."/>
            <person name="Correa L.G."/>
            <person name="Dacre M."/>
            <person name="DeBarry J."/>
            <person name="Dreyer I."/>
            <person name="Elias M."/>
            <person name="Engstrom E.M."/>
            <person name="Estelle M."/>
            <person name="Feng L."/>
            <person name="Finet C."/>
            <person name="Floyd S.K."/>
            <person name="Frommer W.B."/>
            <person name="Fujita T."/>
            <person name="Gramzow L."/>
            <person name="Gutensohn M."/>
            <person name="Harholt J."/>
            <person name="Hattori M."/>
            <person name="Heyl A."/>
            <person name="Hirai T."/>
            <person name="Hiwatashi Y."/>
            <person name="Ishikawa M."/>
            <person name="Iwata M."/>
            <person name="Karol K.G."/>
            <person name="Koehler B."/>
            <person name="Kolukisaoglu U."/>
            <person name="Kubo M."/>
            <person name="Kurata T."/>
            <person name="Lalonde S."/>
            <person name="Li K."/>
            <person name="Li Y."/>
            <person name="Litt A."/>
            <person name="Lyons E."/>
            <person name="Manning G."/>
            <person name="Maruyama T."/>
            <person name="Michael T.P."/>
            <person name="Mikami K."/>
            <person name="Miyazaki S."/>
            <person name="Morinaga S."/>
            <person name="Murata T."/>
            <person name="Mueller-Roeber B."/>
            <person name="Nelson D.R."/>
            <person name="Obara M."/>
            <person name="Oguri Y."/>
            <person name="Olmstead R.G."/>
            <person name="Onodera N."/>
            <person name="Petersen B.L."/>
            <person name="Pils B."/>
            <person name="Prigge M."/>
            <person name="Rensing S.A."/>
            <person name="Riano-Pachon D.M."/>
            <person name="Roberts A.W."/>
            <person name="Sato Y."/>
            <person name="Scheller H.V."/>
            <person name="Schulz B."/>
            <person name="Schulz C."/>
            <person name="Shakirov E.V."/>
            <person name="Shibagaki N."/>
            <person name="Shinohara N."/>
            <person name="Shippen D.E."/>
            <person name="Soerensen I."/>
            <person name="Sotooka R."/>
            <person name="Sugimoto N."/>
            <person name="Sugita M."/>
            <person name="Sumikawa N."/>
            <person name="Tanurdzic M."/>
            <person name="Theissen G."/>
            <person name="Ulvskov P."/>
            <person name="Wakazuki S."/>
            <person name="Weng J.K."/>
            <person name="Willats W.W."/>
            <person name="Wipf D."/>
            <person name="Wolf P.G."/>
            <person name="Yang L."/>
            <person name="Zimmer A.D."/>
            <person name="Zhu Q."/>
            <person name="Mitros T."/>
            <person name="Hellsten U."/>
            <person name="Loque D."/>
            <person name="Otillar R."/>
            <person name="Salamov A."/>
            <person name="Schmutz J."/>
            <person name="Shapiro H."/>
            <person name="Lindquist E."/>
            <person name="Lucas S."/>
            <person name="Rokhsar D."/>
            <person name="Grigoriev I.V."/>
        </authorList>
    </citation>
    <scope>NUCLEOTIDE SEQUENCE [LARGE SCALE GENOMIC DNA]</scope>
</reference>
<evidence type="ECO:0000313" key="2">
    <source>
        <dbReference type="Proteomes" id="UP000001514"/>
    </source>
</evidence>
<dbReference type="HOGENOM" id="CLU_1177124_0_0_1"/>
<protein>
    <submittedName>
        <fullName evidence="1">Uncharacterized protein</fullName>
    </submittedName>
</protein>
<name>D8SB49_SELML</name>
<dbReference type="InterPro" id="IPR009003">
    <property type="entry name" value="Peptidase_S1_PA"/>
</dbReference>